<keyword evidence="2 5" id="KW-0479">Metal-binding</keyword>
<dbReference type="InterPro" id="IPR036291">
    <property type="entry name" value="NAD(P)-bd_dom_sf"/>
</dbReference>
<evidence type="ECO:0000256" key="4">
    <source>
        <dbReference type="ARBA" id="ARBA00023002"/>
    </source>
</evidence>
<evidence type="ECO:0000256" key="5">
    <source>
        <dbReference type="RuleBase" id="RU361277"/>
    </source>
</evidence>
<evidence type="ECO:0000256" key="3">
    <source>
        <dbReference type="ARBA" id="ARBA00022833"/>
    </source>
</evidence>
<sequence length="377" mass="38355">MMRAAVLHGFGDLRVEEVPDPVPGPTDVVIDVARVQPSVTECMLIAGEPVALHGRLADALAAGPARFGGHEFCGVVRTVGAAVRDVAVGDRVTAVETIVCGRCPACLRGRSDACLAPEFIGFTRPGAFAEQVVVPASCVVPVPAGVSAAAAAAVQPLAGALHAHALAAVQPGETMLIIGAGVMGLLALQVARRGNAGLVIITGRSPAKLALAARYGADLVVDAAADDVWPAVREATGGIGVDVVIETAGGPPEAGLAGVATFESAARCVRRGGRVVMVSVLPDRVPAPLGLLRERSVSLLHPRSGAGGYSPGGGVFDHALRLVARGDIDVESLITHQLSGIEEVPKAVDITRNKTAHGAINPAQVDLTGGWEQPWNS</sequence>
<dbReference type="Proteomes" id="UP000610966">
    <property type="component" value="Unassembled WGS sequence"/>
</dbReference>
<dbReference type="EMBL" id="BOOG01000003">
    <property type="protein sequence ID" value="GIH67960.1"/>
    <property type="molecule type" value="Genomic_DNA"/>
</dbReference>
<proteinExistence type="inferred from homology"/>
<comment type="caution">
    <text evidence="7">The sequence shown here is derived from an EMBL/GenBank/DDBJ whole genome shotgun (WGS) entry which is preliminary data.</text>
</comment>
<comment type="cofactor">
    <cofactor evidence="1 5">
        <name>Zn(2+)</name>
        <dbReference type="ChEBI" id="CHEBI:29105"/>
    </cofactor>
</comment>
<dbReference type="InterPro" id="IPR002328">
    <property type="entry name" value="ADH_Zn_CS"/>
</dbReference>
<dbReference type="AlphaFoldDB" id="A0A8J3R3Z5"/>
<dbReference type="Gene3D" id="3.90.180.10">
    <property type="entry name" value="Medium-chain alcohol dehydrogenases, catalytic domain"/>
    <property type="match status" value="1"/>
</dbReference>
<dbReference type="InterPro" id="IPR013149">
    <property type="entry name" value="ADH-like_C"/>
</dbReference>
<evidence type="ECO:0000256" key="2">
    <source>
        <dbReference type="ARBA" id="ARBA00022723"/>
    </source>
</evidence>
<dbReference type="PANTHER" id="PTHR43401">
    <property type="entry name" value="L-THREONINE 3-DEHYDROGENASE"/>
    <property type="match status" value="1"/>
</dbReference>
<dbReference type="SMART" id="SM00829">
    <property type="entry name" value="PKS_ER"/>
    <property type="match status" value="1"/>
</dbReference>
<feature type="domain" description="Enoyl reductase (ER)" evidence="6">
    <location>
        <begin position="9"/>
        <end position="348"/>
    </location>
</feature>
<evidence type="ECO:0000256" key="1">
    <source>
        <dbReference type="ARBA" id="ARBA00001947"/>
    </source>
</evidence>
<protein>
    <submittedName>
        <fullName evidence="7">Iditol 2-dehydrogenase</fullName>
    </submittedName>
</protein>
<dbReference type="InterPro" id="IPR011032">
    <property type="entry name" value="GroES-like_sf"/>
</dbReference>
<comment type="similarity">
    <text evidence="5">Belongs to the zinc-containing alcohol dehydrogenase family.</text>
</comment>
<organism evidence="7 8">
    <name type="scientific">Sphaerimonospora thailandensis</name>
    <dbReference type="NCBI Taxonomy" id="795644"/>
    <lineage>
        <taxon>Bacteria</taxon>
        <taxon>Bacillati</taxon>
        <taxon>Actinomycetota</taxon>
        <taxon>Actinomycetes</taxon>
        <taxon>Streptosporangiales</taxon>
        <taxon>Streptosporangiaceae</taxon>
        <taxon>Sphaerimonospora</taxon>
    </lineage>
</organism>
<reference evidence="7" key="1">
    <citation type="submission" date="2021-01" db="EMBL/GenBank/DDBJ databases">
        <title>Whole genome shotgun sequence of Sphaerimonospora thailandensis NBRC 107569.</title>
        <authorList>
            <person name="Komaki H."/>
            <person name="Tamura T."/>
        </authorList>
    </citation>
    <scope>NUCLEOTIDE SEQUENCE</scope>
    <source>
        <strain evidence="7">NBRC 107569</strain>
    </source>
</reference>
<evidence type="ECO:0000259" key="6">
    <source>
        <dbReference type="SMART" id="SM00829"/>
    </source>
</evidence>
<dbReference type="InterPro" id="IPR020843">
    <property type="entry name" value="ER"/>
</dbReference>
<keyword evidence="8" id="KW-1185">Reference proteome</keyword>
<dbReference type="GO" id="GO:0016491">
    <property type="term" value="F:oxidoreductase activity"/>
    <property type="evidence" value="ECO:0007669"/>
    <property type="project" value="UniProtKB-KW"/>
</dbReference>
<evidence type="ECO:0000313" key="7">
    <source>
        <dbReference type="EMBL" id="GIH67960.1"/>
    </source>
</evidence>
<keyword evidence="4" id="KW-0560">Oxidoreductase</keyword>
<accession>A0A8J3R3Z5</accession>
<dbReference type="PROSITE" id="PS00059">
    <property type="entry name" value="ADH_ZINC"/>
    <property type="match status" value="1"/>
</dbReference>
<dbReference type="GO" id="GO:0008270">
    <property type="term" value="F:zinc ion binding"/>
    <property type="evidence" value="ECO:0007669"/>
    <property type="project" value="InterPro"/>
</dbReference>
<dbReference type="Pfam" id="PF08240">
    <property type="entry name" value="ADH_N"/>
    <property type="match status" value="1"/>
</dbReference>
<keyword evidence="3 5" id="KW-0862">Zinc</keyword>
<dbReference type="SUPFAM" id="SSF50129">
    <property type="entry name" value="GroES-like"/>
    <property type="match status" value="1"/>
</dbReference>
<evidence type="ECO:0000313" key="8">
    <source>
        <dbReference type="Proteomes" id="UP000610966"/>
    </source>
</evidence>
<dbReference type="Pfam" id="PF00107">
    <property type="entry name" value="ADH_zinc_N"/>
    <property type="match status" value="1"/>
</dbReference>
<dbReference type="SUPFAM" id="SSF51735">
    <property type="entry name" value="NAD(P)-binding Rossmann-fold domains"/>
    <property type="match status" value="1"/>
</dbReference>
<dbReference type="Gene3D" id="3.40.50.720">
    <property type="entry name" value="NAD(P)-binding Rossmann-like Domain"/>
    <property type="match status" value="1"/>
</dbReference>
<gene>
    <name evidence="7" type="ORF">Mth01_02130</name>
</gene>
<dbReference type="PANTHER" id="PTHR43401:SF2">
    <property type="entry name" value="L-THREONINE 3-DEHYDROGENASE"/>
    <property type="match status" value="1"/>
</dbReference>
<dbReference type="InterPro" id="IPR013154">
    <property type="entry name" value="ADH-like_N"/>
</dbReference>
<dbReference type="InterPro" id="IPR050129">
    <property type="entry name" value="Zn_alcohol_dh"/>
</dbReference>
<name>A0A8J3R3Z5_9ACTN</name>
<dbReference type="RefSeq" id="WP_204009815.1">
    <property type="nucleotide sequence ID" value="NZ_BOOG01000003.1"/>
</dbReference>